<dbReference type="InterPro" id="IPR000620">
    <property type="entry name" value="EamA_dom"/>
</dbReference>
<comment type="similarity">
    <text evidence="2">Belongs to the drug/metabolite transporter (DMT) superfamily. 10 TMS drug/metabolite exporter (DME) (TC 2.A.7.3) family.</text>
</comment>
<dbReference type="RefSeq" id="WP_085893100.1">
    <property type="nucleotide sequence ID" value="NZ_FWFL01000007.1"/>
</dbReference>
<feature type="transmembrane region" description="Helical" evidence="6">
    <location>
        <begin position="154"/>
        <end position="175"/>
    </location>
</feature>
<protein>
    <submittedName>
        <fullName evidence="8">EamA-like transporter family protein</fullName>
    </submittedName>
</protein>
<feature type="transmembrane region" description="Helical" evidence="6">
    <location>
        <begin position="187"/>
        <end position="209"/>
    </location>
</feature>
<feature type="transmembrane region" description="Helical" evidence="6">
    <location>
        <begin position="229"/>
        <end position="250"/>
    </location>
</feature>
<evidence type="ECO:0000256" key="1">
    <source>
        <dbReference type="ARBA" id="ARBA00004141"/>
    </source>
</evidence>
<feature type="transmembrane region" description="Helical" evidence="6">
    <location>
        <begin position="102"/>
        <end position="123"/>
    </location>
</feature>
<feature type="transmembrane region" description="Helical" evidence="6">
    <location>
        <begin position="283"/>
        <end position="302"/>
    </location>
</feature>
<accession>A0A1Y5T2M4</accession>
<keyword evidence="3 6" id="KW-0812">Transmembrane</keyword>
<feature type="transmembrane region" description="Helical" evidence="6">
    <location>
        <begin position="50"/>
        <end position="71"/>
    </location>
</feature>
<name>A0A1Y5T2M4_9RHOB</name>
<feature type="domain" description="EamA" evidence="7">
    <location>
        <begin position="19"/>
        <end position="147"/>
    </location>
</feature>
<dbReference type="Proteomes" id="UP000193827">
    <property type="component" value="Unassembled WGS sequence"/>
</dbReference>
<evidence type="ECO:0000256" key="2">
    <source>
        <dbReference type="ARBA" id="ARBA00009853"/>
    </source>
</evidence>
<evidence type="ECO:0000313" key="9">
    <source>
        <dbReference type="Proteomes" id="UP000193827"/>
    </source>
</evidence>
<feature type="transmembrane region" description="Helical" evidence="6">
    <location>
        <begin position="130"/>
        <end position="148"/>
    </location>
</feature>
<reference evidence="8 9" key="1">
    <citation type="submission" date="2017-03" db="EMBL/GenBank/DDBJ databases">
        <authorList>
            <person name="Afonso C.L."/>
            <person name="Miller P.J."/>
            <person name="Scott M.A."/>
            <person name="Spackman E."/>
            <person name="Goraichik I."/>
            <person name="Dimitrov K.M."/>
            <person name="Suarez D.L."/>
            <person name="Swayne D.E."/>
        </authorList>
    </citation>
    <scope>NUCLEOTIDE SEQUENCE [LARGE SCALE GENOMIC DNA]</scope>
    <source>
        <strain evidence="8 9">CECT 8287</strain>
    </source>
</reference>
<evidence type="ECO:0000259" key="7">
    <source>
        <dbReference type="Pfam" id="PF00892"/>
    </source>
</evidence>
<feature type="domain" description="EamA" evidence="7">
    <location>
        <begin position="160"/>
        <end position="300"/>
    </location>
</feature>
<evidence type="ECO:0000256" key="5">
    <source>
        <dbReference type="ARBA" id="ARBA00023136"/>
    </source>
</evidence>
<proteinExistence type="inferred from homology"/>
<feature type="transmembrane region" description="Helical" evidence="6">
    <location>
        <begin position="257"/>
        <end position="277"/>
    </location>
</feature>
<dbReference type="InterPro" id="IPR037185">
    <property type="entry name" value="EmrE-like"/>
</dbReference>
<evidence type="ECO:0000256" key="3">
    <source>
        <dbReference type="ARBA" id="ARBA00022692"/>
    </source>
</evidence>
<dbReference type="Pfam" id="PF00892">
    <property type="entry name" value="EamA"/>
    <property type="match status" value="2"/>
</dbReference>
<dbReference type="AlphaFoldDB" id="A0A1Y5T2M4"/>
<evidence type="ECO:0000313" key="8">
    <source>
        <dbReference type="EMBL" id="SLN54186.1"/>
    </source>
</evidence>
<organism evidence="8 9">
    <name type="scientific">Roseovarius litorisediminis</name>
    <dbReference type="NCBI Taxonomy" id="1312363"/>
    <lineage>
        <taxon>Bacteria</taxon>
        <taxon>Pseudomonadati</taxon>
        <taxon>Pseudomonadota</taxon>
        <taxon>Alphaproteobacteria</taxon>
        <taxon>Rhodobacterales</taxon>
        <taxon>Roseobacteraceae</taxon>
        <taxon>Roseovarius</taxon>
    </lineage>
</organism>
<dbReference type="GO" id="GO:0016020">
    <property type="term" value="C:membrane"/>
    <property type="evidence" value="ECO:0007669"/>
    <property type="project" value="UniProtKB-SubCell"/>
</dbReference>
<feature type="transmembrane region" description="Helical" evidence="6">
    <location>
        <begin position="78"/>
        <end position="96"/>
    </location>
</feature>
<keyword evidence="4 6" id="KW-1133">Transmembrane helix</keyword>
<dbReference type="PANTHER" id="PTHR22911:SF6">
    <property type="entry name" value="SOLUTE CARRIER FAMILY 35 MEMBER G1"/>
    <property type="match status" value="1"/>
</dbReference>
<evidence type="ECO:0000256" key="6">
    <source>
        <dbReference type="SAM" id="Phobius"/>
    </source>
</evidence>
<dbReference type="PANTHER" id="PTHR22911">
    <property type="entry name" value="ACYL-MALONYL CONDENSING ENZYME-RELATED"/>
    <property type="match status" value="1"/>
</dbReference>
<keyword evidence="9" id="KW-1185">Reference proteome</keyword>
<comment type="subcellular location">
    <subcellularLocation>
        <location evidence="1">Membrane</location>
        <topology evidence="1">Multi-pass membrane protein</topology>
    </subcellularLocation>
</comment>
<sequence>MPSDTPSLTIAAPRNFHAALLALVSTAILSFVDNFVQPVSQEAGLWQFHVFRTLIAVPLLLIWATVFGFNFRPRTPRFLILRSVTVGIGLMIYFASLGVLPVAQAGAGIFSAPIWVLLFSALIFANRITFFQFLAVVCGFAGVLMLLQPDLANLTALSFLPLAAGAFYALGTLITRHLCGAENALTLTLGIFTTMGAASAVILLCVTLWPNESQGFVTRGWETPTARFLYLTLIQAVGAMIAVSCIAQAYRIGTPSFIAVFEYSFLVFASLWSYLLWGTTTNTLALAGIAVIFASAITLSLMKRAEVP</sequence>
<dbReference type="SUPFAM" id="SSF103481">
    <property type="entry name" value="Multidrug resistance efflux transporter EmrE"/>
    <property type="match status" value="2"/>
</dbReference>
<keyword evidence="5 6" id="KW-0472">Membrane</keyword>
<evidence type="ECO:0000256" key="4">
    <source>
        <dbReference type="ARBA" id="ARBA00022989"/>
    </source>
</evidence>
<gene>
    <name evidence="8" type="ORF">PEL8287_02878</name>
</gene>
<dbReference type="EMBL" id="FWFL01000007">
    <property type="protein sequence ID" value="SLN54186.1"/>
    <property type="molecule type" value="Genomic_DNA"/>
</dbReference>